<gene>
    <name evidence="2" type="ORF">PZA18_24225</name>
</gene>
<reference evidence="2" key="1">
    <citation type="submission" date="2023-03" db="EMBL/GenBank/DDBJ databases">
        <title>Chitinimonas shenzhenensis gen. nov., sp. nov., a novel member of family Burkholderiaceae isolated from activated sludge collected in Shen Zhen, China.</title>
        <authorList>
            <person name="Wang X."/>
        </authorList>
    </citation>
    <scope>NUCLEOTIDE SEQUENCE</scope>
    <source>
        <strain evidence="2">DQS-5</strain>
    </source>
</reference>
<proteinExistence type="predicted"/>
<dbReference type="SUPFAM" id="SSF47336">
    <property type="entry name" value="ACP-like"/>
    <property type="match status" value="1"/>
</dbReference>
<dbReference type="RefSeq" id="WP_284103453.1">
    <property type="nucleotide sequence ID" value="NZ_JARRAF010000182.1"/>
</dbReference>
<dbReference type="PROSITE" id="PS50075">
    <property type="entry name" value="CARRIER"/>
    <property type="match status" value="1"/>
</dbReference>
<name>A0ABT7E4A6_9NEIS</name>
<accession>A0ABT7E4A6</accession>
<evidence type="ECO:0000313" key="3">
    <source>
        <dbReference type="Proteomes" id="UP001172778"/>
    </source>
</evidence>
<organism evidence="2 3">
    <name type="scientific">Parachitinimonas caeni</name>
    <dbReference type="NCBI Taxonomy" id="3031301"/>
    <lineage>
        <taxon>Bacteria</taxon>
        <taxon>Pseudomonadati</taxon>
        <taxon>Pseudomonadota</taxon>
        <taxon>Betaproteobacteria</taxon>
        <taxon>Neisseriales</taxon>
        <taxon>Chitinibacteraceae</taxon>
        <taxon>Parachitinimonas</taxon>
    </lineage>
</organism>
<feature type="domain" description="Carrier" evidence="1">
    <location>
        <begin position="7"/>
        <end position="83"/>
    </location>
</feature>
<comment type="caution">
    <text evidence="2">The sequence shown here is derived from an EMBL/GenBank/DDBJ whole genome shotgun (WGS) entry which is preliminary data.</text>
</comment>
<evidence type="ECO:0000259" key="1">
    <source>
        <dbReference type="PROSITE" id="PS50075"/>
    </source>
</evidence>
<feature type="non-terminal residue" evidence="2">
    <location>
        <position position="158"/>
    </location>
</feature>
<keyword evidence="3" id="KW-1185">Reference proteome</keyword>
<evidence type="ECO:0000313" key="2">
    <source>
        <dbReference type="EMBL" id="MDK2127147.1"/>
    </source>
</evidence>
<dbReference type="Pfam" id="PF00550">
    <property type="entry name" value="PP-binding"/>
    <property type="match status" value="1"/>
</dbReference>
<sequence length="158" mass="16689">APVADEAGLEPGLRLLIGCWRSCLGYQGALTPESDFFLVSGSSLSAVRLAGQIETQFGIGFGPVDVFRNPTIASQWALIRARQATPEGVATLPAGEVKSEFSRFLDSLPAEVATVGPLSAQEARLYAQYRLYPDSLAYLLEMDFPLPAGIGAEAVAAA</sequence>
<dbReference type="InterPro" id="IPR009081">
    <property type="entry name" value="PP-bd_ACP"/>
</dbReference>
<protein>
    <submittedName>
        <fullName evidence="2">Phosphopantetheine-binding protein</fullName>
    </submittedName>
</protein>
<dbReference type="EMBL" id="JARRAF010000182">
    <property type="protein sequence ID" value="MDK2127147.1"/>
    <property type="molecule type" value="Genomic_DNA"/>
</dbReference>
<feature type="non-terminal residue" evidence="2">
    <location>
        <position position="1"/>
    </location>
</feature>
<dbReference type="Proteomes" id="UP001172778">
    <property type="component" value="Unassembled WGS sequence"/>
</dbReference>
<dbReference type="Gene3D" id="1.10.1200.10">
    <property type="entry name" value="ACP-like"/>
    <property type="match status" value="1"/>
</dbReference>
<dbReference type="InterPro" id="IPR036736">
    <property type="entry name" value="ACP-like_sf"/>
</dbReference>